<feature type="domain" description="PDZ" evidence="6">
    <location>
        <begin position="287"/>
        <end position="350"/>
    </location>
</feature>
<dbReference type="KEGG" id="ppu:PP_1301"/>
<evidence type="ECO:0000259" key="6">
    <source>
        <dbReference type="PROSITE" id="PS50106"/>
    </source>
</evidence>
<dbReference type="eggNOG" id="COG0265">
    <property type="taxonomic scope" value="Bacteria"/>
</dbReference>
<evidence type="ECO:0000256" key="5">
    <source>
        <dbReference type="SAM" id="Phobius"/>
    </source>
</evidence>
<dbReference type="PRINTS" id="PR00834">
    <property type="entry name" value="PROTEASES2C"/>
</dbReference>
<evidence type="ECO:0000256" key="1">
    <source>
        <dbReference type="ARBA" id="ARBA00010541"/>
    </source>
</evidence>
<dbReference type="Gene3D" id="2.40.10.120">
    <property type="match status" value="1"/>
</dbReference>
<gene>
    <name evidence="7" type="primary">degS</name>
    <name evidence="7" type="ordered locus">PP_1301</name>
</gene>
<dbReference type="Pfam" id="PF13365">
    <property type="entry name" value="Trypsin_2"/>
    <property type="match status" value="1"/>
</dbReference>
<keyword evidence="5" id="KW-0472">Membrane</keyword>
<dbReference type="SMART" id="SM00228">
    <property type="entry name" value="PDZ"/>
    <property type="match status" value="1"/>
</dbReference>
<dbReference type="BioCyc" id="PPUT160488:G1G01-1388-MONOMER"/>
<dbReference type="InterPro" id="IPR009003">
    <property type="entry name" value="Peptidase_S1_PA"/>
</dbReference>
<dbReference type="SUPFAM" id="SSF50156">
    <property type="entry name" value="PDZ domain-like"/>
    <property type="match status" value="1"/>
</dbReference>
<organism evidence="7 8">
    <name type="scientific">Pseudomonas putida (strain ATCC 47054 / DSM 6125 / CFBP 8728 / NCIMB 11950 / KT2440)</name>
    <dbReference type="NCBI Taxonomy" id="160488"/>
    <lineage>
        <taxon>Bacteria</taxon>
        <taxon>Pseudomonadati</taxon>
        <taxon>Pseudomonadota</taxon>
        <taxon>Gammaproteobacteria</taxon>
        <taxon>Pseudomonadales</taxon>
        <taxon>Pseudomonadaceae</taxon>
        <taxon>Pseudomonas</taxon>
    </lineage>
</organism>
<keyword evidence="8" id="KW-1185">Reference proteome</keyword>
<dbReference type="PROSITE" id="PS50106">
    <property type="entry name" value="PDZ"/>
    <property type="match status" value="1"/>
</dbReference>
<dbReference type="InterPro" id="IPR036034">
    <property type="entry name" value="PDZ_sf"/>
</dbReference>
<dbReference type="EC" id="3.4.21.-" evidence="7"/>
<evidence type="ECO:0000313" key="8">
    <source>
        <dbReference type="Proteomes" id="UP000000556"/>
    </source>
</evidence>
<dbReference type="InterPro" id="IPR001940">
    <property type="entry name" value="Peptidase_S1C"/>
</dbReference>
<dbReference type="PhylomeDB" id="Q88NB1"/>
<evidence type="ECO:0000313" key="7">
    <source>
        <dbReference type="EMBL" id="AAN66925.1"/>
    </source>
</evidence>
<name>Q88NB1_PSEPK</name>
<dbReference type="GO" id="GO:0006508">
    <property type="term" value="P:proteolysis"/>
    <property type="evidence" value="ECO:0007669"/>
    <property type="project" value="UniProtKB-KW"/>
</dbReference>
<dbReference type="Gene3D" id="2.30.42.10">
    <property type="match status" value="1"/>
</dbReference>
<dbReference type="InterPro" id="IPR051201">
    <property type="entry name" value="Chloro_Bact_Ser_Proteases"/>
</dbReference>
<sequence length="402" mass="42971">MPHCQAAGPCSFQDSFMFKALRYFGWPLLTGILIAMLIIQRFPQWVGLPSQDVNLQQAPQTTRIMQGPVSYADAVTLAAPAVANLYTTKVVNKSAHPLFEDPQFRRFFGDNLPKQRRWESSLGSAVIMSPEGYLLTNNHVTSGADQIVVALKDGRETLARVIGSDPETDLAVLKIDLKNLPAITIGRSDTIHIGDVSLAIGNPFGVGQTVTMGIISATGRNQLGLNNYEDFIQTDAAINPGNSGGALVDANGNLIGINTAIFSKSGGSQGIGFAIPVKLALEVMKSIVEHGQVIRGWLGIEVQPLSQELAESFGMKDRPGIVVAGIFREGPAAKAGLHLGDVILSINGEPAGDGRKSMNQVARIKPNEKITIEVMRNGQQLKLIAEVGLRPPPAPAASQEEK</sequence>
<dbReference type="Pfam" id="PF13180">
    <property type="entry name" value="PDZ_2"/>
    <property type="match status" value="1"/>
</dbReference>
<dbReference type="InterPro" id="IPR001478">
    <property type="entry name" value="PDZ"/>
</dbReference>
<keyword evidence="2" id="KW-0645">Protease</keyword>
<dbReference type="AlphaFoldDB" id="Q88NB1"/>
<dbReference type="PATRIC" id="fig|160488.4.peg.1380"/>
<keyword evidence="5" id="KW-1133">Transmembrane helix</keyword>
<dbReference type="STRING" id="160488.PP_1301"/>
<dbReference type="EMBL" id="AE015451">
    <property type="protein sequence ID" value="AAN66925.1"/>
    <property type="molecule type" value="Genomic_DNA"/>
</dbReference>
<reference evidence="7 8" key="2">
    <citation type="journal article" date="2016" name="Environ. Microbiol.">
        <title>The revisited genome of Pseudomonas putida KT2440 enlightens its value as a robust metabolic chassis.</title>
        <authorList>
            <person name="Belda E."/>
            <person name="van Heck R.G."/>
            <person name="Lopez-Sanchez M.J."/>
            <person name="Cruveiller S."/>
            <person name="Barbe V."/>
            <person name="Fraser C."/>
            <person name="Klenk H.P."/>
            <person name="Petersen J."/>
            <person name="Morgat A."/>
            <person name="Nikel P.I."/>
            <person name="Vallenet D."/>
            <person name="Rouy Z."/>
            <person name="Sekowska A."/>
            <person name="Martins Dos Santos V.A."/>
            <person name="de Lorenzo V."/>
            <person name="Danchin A."/>
            <person name="Medigue C."/>
        </authorList>
    </citation>
    <scope>NUCLEOTIDE SEQUENCE [LARGE SCALE GENOMIC DNA]</scope>
    <source>
        <strain evidence="8">ATCC 47054 / DSM 6125 / CFBP 8728 / NCIMB 11950 / KT2440</strain>
    </source>
</reference>
<keyword evidence="3 7" id="KW-0378">Hydrolase</keyword>
<feature type="transmembrane region" description="Helical" evidence="5">
    <location>
        <begin position="20"/>
        <end position="39"/>
    </location>
</feature>
<dbReference type="PANTHER" id="PTHR43343">
    <property type="entry name" value="PEPTIDASE S12"/>
    <property type="match status" value="1"/>
</dbReference>
<dbReference type="PANTHER" id="PTHR43343:SF3">
    <property type="entry name" value="PROTEASE DO-LIKE 8, CHLOROPLASTIC"/>
    <property type="match status" value="1"/>
</dbReference>
<evidence type="ECO:0000256" key="2">
    <source>
        <dbReference type="ARBA" id="ARBA00022670"/>
    </source>
</evidence>
<dbReference type="HOGENOM" id="CLU_020120_1_2_6"/>
<evidence type="ECO:0000256" key="3">
    <source>
        <dbReference type="ARBA" id="ARBA00022801"/>
    </source>
</evidence>
<dbReference type="FunFam" id="2.40.10.10:FF:000001">
    <property type="entry name" value="Periplasmic serine protease DegS"/>
    <property type="match status" value="1"/>
</dbReference>
<reference evidence="7 8" key="1">
    <citation type="journal article" date="2002" name="Environ. Microbiol.">
        <title>Complete genome sequence and comparative analysis of the metabolically versatile Pseudomonas putida KT2440.</title>
        <authorList>
            <person name="Nelson K.E."/>
            <person name="Weinel C."/>
            <person name="Paulsen I.T."/>
            <person name="Dodson R.J."/>
            <person name="Hilbert H."/>
            <person name="Martins dos Santos V.A."/>
            <person name="Fouts D.E."/>
            <person name="Gill S.R."/>
            <person name="Pop M."/>
            <person name="Holmes M."/>
            <person name="Brinkac L."/>
            <person name="Beanan M."/>
            <person name="DeBoy R.T."/>
            <person name="Daugherty S."/>
            <person name="Kolonay J."/>
            <person name="Madupu R."/>
            <person name="Nelson W."/>
            <person name="White O."/>
            <person name="Peterson J."/>
            <person name="Khouri H."/>
            <person name="Hance I."/>
            <person name="Chris Lee P."/>
            <person name="Holtzapple E."/>
            <person name="Scanlan D."/>
            <person name="Tran K."/>
            <person name="Moazzez A."/>
            <person name="Utterback T."/>
            <person name="Rizzo M."/>
            <person name="Lee K."/>
            <person name="Kosack D."/>
            <person name="Moestl D."/>
            <person name="Wedler H."/>
            <person name="Lauber J."/>
            <person name="Stjepandic D."/>
            <person name="Hoheisel J."/>
            <person name="Straetz M."/>
            <person name="Heim S."/>
            <person name="Kiewitz C."/>
            <person name="Eisen J.A."/>
            <person name="Timmis K.N."/>
            <person name="Dusterhoft A."/>
            <person name="Tummler B."/>
            <person name="Fraser C.M."/>
        </authorList>
    </citation>
    <scope>NUCLEOTIDE SEQUENCE [LARGE SCALE GENOMIC DNA]</scope>
    <source>
        <strain evidence="8">ATCC 47054 / DSM 6125 / CFBP 8728 / NCIMB 11950 / KT2440</strain>
    </source>
</reference>
<evidence type="ECO:0000256" key="4">
    <source>
        <dbReference type="ARBA" id="ARBA00022825"/>
    </source>
</evidence>
<keyword evidence="5" id="KW-0812">Transmembrane</keyword>
<dbReference type="OrthoDB" id="9758917at2"/>
<proteinExistence type="inferred from homology"/>
<dbReference type="SUPFAM" id="SSF50494">
    <property type="entry name" value="Trypsin-like serine proteases"/>
    <property type="match status" value="1"/>
</dbReference>
<dbReference type="Proteomes" id="UP000000556">
    <property type="component" value="Chromosome"/>
</dbReference>
<accession>Q88NB1</accession>
<keyword evidence="4" id="KW-0720">Serine protease</keyword>
<dbReference type="GO" id="GO:0004252">
    <property type="term" value="F:serine-type endopeptidase activity"/>
    <property type="evidence" value="ECO:0007669"/>
    <property type="project" value="InterPro"/>
</dbReference>
<dbReference type="PaxDb" id="160488-PP_1301"/>
<protein>
    <submittedName>
        <fullName evidence="7">Quality control serine endoprotease DegS</fullName>
        <ecNumber evidence="7">3.4.21.-</ecNumber>
    </submittedName>
</protein>
<comment type="similarity">
    <text evidence="1">Belongs to the peptidase S1C family.</text>
</comment>